<organism evidence="2 4">
    <name type="scientific">Burkholderia glumae</name>
    <name type="common">Pseudomonas glumae</name>
    <dbReference type="NCBI Taxonomy" id="337"/>
    <lineage>
        <taxon>Bacteria</taxon>
        <taxon>Pseudomonadati</taxon>
        <taxon>Pseudomonadota</taxon>
        <taxon>Betaproteobacteria</taxon>
        <taxon>Burkholderiales</taxon>
        <taxon>Burkholderiaceae</taxon>
        <taxon>Burkholderia</taxon>
    </lineage>
</organism>
<feature type="signal peptide" evidence="1">
    <location>
        <begin position="1"/>
        <end position="21"/>
    </location>
</feature>
<accession>A0AAP9XWK7</accession>
<dbReference type="AlphaFoldDB" id="A0AAP9XWK7"/>
<dbReference type="EMBL" id="CP099583">
    <property type="protein sequence ID" value="USS41800.1"/>
    <property type="molecule type" value="Genomic_DNA"/>
</dbReference>
<proteinExistence type="predicted"/>
<dbReference type="Proteomes" id="UP000594892">
    <property type="component" value="Chromosome 1"/>
</dbReference>
<feature type="chain" id="PRO_5042976756" evidence="1">
    <location>
        <begin position="22"/>
        <end position="168"/>
    </location>
</feature>
<keyword evidence="5" id="KW-1185">Reference proteome</keyword>
<evidence type="ECO:0000256" key="1">
    <source>
        <dbReference type="SAM" id="SignalP"/>
    </source>
</evidence>
<evidence type="ECO:0000313" key="2">
    <source>
        <dbReference type="EMBL" id="QPQ90066.1"/>
    </source>
</evidence>
<reference evidence="3" key="2">
    <citation type="submission" date="2022-06" db="EMBL/GenBank/DDBJ databases">
        <title>Draft genome sequence of Burkholderia glumae strain GR20004 isolated from rice panicle showing bacterial panicle blight.</title>
        <authorList>
            <person name="Choi S.Y."/>
            <person name="Lee Y.H."/>
        </authorList>
    </citation>
    <scope>NUCLEOTIDE SEQUENCE</scope>
    <source>
        <strain evidence="3">GR20004</strain>
    </source>
</reference>
<dbReference type="GeneID" id="45694801"/>
<dbReference type="Proteomes" id="UP001056386">
    <property type="component" value="Chromosome 2"/>
</dbReference>
<evidence type="ECO:0000313" key="5">
    <source>
        <dbReference type="Proteomes" id="UP001056386"/>
    </source>
</evidence>
<sequence length="168" mass="17727">MKAMTYVAAGALALVPMLALAGEQTAKPDMQPLRVSFDGRTVPVKATTTVDYTAAGPVKVRTWAWNDPKDGASFEIQTSGWHETPSAALKQISAADADLQNWQAQMASVQRQMLQLGSLAPASLAGDGYAPAMPVALEPVTSYVPVWMLPAPTIVTYSTPLATVPTPS</sequence>
<evidence type="ECO:0000313" key="3">
    <source>
        <dbReference type="EMBL" id="USS41800.1"/>
    </source>
</evidence>
<dbReference type="EMBL" id="CP065600">
    <property type="protein sequence ID" value="QPQ90066.1"/>
    <property type="molecule type" value="Genomic_DNA"/>
</dbReference>
<reference evidence="2 4" key="1">
    <citation type="submission" date="2020-12" db="EMBL/GenBank/DDBJ databases">
        <title>FDA dAtabase for Regulatory Grade micrObial Sequences (FDA-ARGOS): Supporting development and validation of Infectious Disease Dx tests.</title>
        <authorList>
            <person name="Minogue T."/>
            <person name="Wolcott M."/>
            <person name="Wasieloski L."/>
            <person name="Aguilar W."/>
            <person name="Moore D."/>
            <person name="Jaissle J."/>
            <person name="Tallon L."/>
            <person name="Sadzewicz L."/>
            <person name="Zhao X."/>
            <person name="Boylan J."/>
            <person name="Ott S."/>
            <person name="Bowen H."/>
            <person name="Vavikolanu K."/>
            <person name="Mehta A."/>
            <person name="Aluvathingal J."/>
            <person name="Nadendla S."/>
            <person name="Yan Y."/>
            <person name="Sichtig H."/>
        </authorList>
    </citation>
    <scope>NUCLEOTIDE SEQUENCE [LARGE SCALE GENOMIC DNA]</scope>
    <source>
        <strain evidence="2 4">FDAARGOS_949</strain>
    </source>
</reference>
<gene>
    <name evidence="2" type="ORF">I6H06_10805</name>
    <name evidence="3" type="ORF">NFI99_05885</name>
</gene>
<dbReference type="RefSeq" id="WP_012733893.1">
    <property type="nucleotide sequence ID" value="NZ_CP021075.1"/>
</dbReference>
<evidence type="ECO:0000313" key="4">
    <source>
        <dbReference type="Proteomes" id="UP000594892"/>
    </source>
</evidence>
<name>A0AAP9XWK7_BURGL</name>
<protein>
    <submittedName>
        <fullName evidence="2">Uncharacterized protein</fullName>
    </submittedName>
</protein>
<keyword evidence="1" id="KW-0732">Signal</keyword>